<name>A0AAD9KY02_RIDPI</name>
<feature type="domain" description="SH3" evidence="16">
    <location>
        <begin position="486"/>
        <end position="546"/>
    </location>
</feature>
<dbReference type="Gene3D" id="2.30.30.40">
    <property type="entry name" value="SH3 Domains"/>
    <property type="match status" value="1"/>
</dbReference>
<comment type="subunit">
    <text evidence="11">Homodimer. May form heterooligomers with other PACSINs. Interacts (via SH3 domain) with DNM1, SYNJ1 and WASL. Interacts with TRPV4.</text>
</comment>
<dbReference type="GO" id="GO:0030100">
    <property type="term" value="P:regulation of endocytosis"/>
    <property type="evidence" value="ECO:0007669"/>
    <property type="project" value="TreeGrafter"/>
</dbReference>
<evidence type="ECO:0000256" key="10">
    <source>
        <dbReference type="ARBA" id="ARBA00055545"/>
    </source>
</evidence>
<evidence type="ECO:0000256" key="3">
    <source>
        <dbReference type="ARBA" id="ARBA00004496"/>
    </source>
</evidence>
<evidence type="ECO:0000256" key="4">
    <source>
        <dbReference type="ARBA" id="ARBA00022443"/>
    </source>
</evidence>
<reference evidence="18" key="1">
    <citation type="journal article" date="2023" name="Mol. Biol. Evol.">
        <title>Third-Generation Sequencing Reveals the Adaptive Role of the Epigenome in Three Deep-Sea Polychaetes.</title>
        <authorList>
            <person name="Perez M."/>
            <person name="Aroh O."/>
            <person name="Sun Y."/>
            <person name="Lan Y."/>
            <person name="Juniper S.K."/>
            <person name="Young C.R."/>
            <person name="Angers B."/>
            <person name="Qian P.Y."/>
        </authorList>
    </citation>
    <scope>NUCLEOTIDE SEQUENCE</scope>
    <source>
        <strain evidence="18">R07B-5</strain>
    </source>
</reference>
<keyword evidence="7" id="KW-0597">Phosphoprotein</keyword>
<comment type="subcellular location">
    <subcellularLocation>
        <location evidence="2">Cell membrane</location>
    </subcellularLocation>
    <subcellularLocation>
        <location evidence="3">Cytoplasm</location>
    </subcellularLocation>
    <subcellularLocation>
        <location evidence="1">Endomembrane system</location>
        <topology evidence="1">Peripheral membrane protein</topology>
    </subcellularLocation>
</comment>
<dbReference type="FunFam" id="2.30.30.40:FF:000014">
    <property type="entry name" value="Kinase C and casein kinase substrate in neurons protein"/>
    <property type="match status" value="1"/>
</dbReference>
<evidence type="ECO:0000259" key="16">
    <source>
        <dbReference type="PROSITE" id="PS50002"/>
    </source>
</evidence>
<dbReference type="FunFam" id="1.20.1270.60:FF:000009">
    <property type="entry name" value="Protein kinase C and casein kinase substrate in neurons 2"/>
    <property type="match status" value="1"/>
</dbReference>
<dbReference type="CDD" id="cd11843">
    <property type="entry name" value="SH3_PACSIN"/>
    <property type="match status" value="1"/>
</dbReference>
<dbReference type="SUPFAM" id="SSF103657">
    <property type="entry name" value="BAR/IMD domain-like"/>
    <property type="match status" value="1"/>
</dbReference>
<keyword evidence="9" id="KW-0472">Membrane</keyword>
<dbReference type="Pfam" id="PF00018">
    <property type="entry name" value="SH3_1"/>
    <property type="match status" value="1"/>
</dbReference>
<evidence type="ECO:0000256" key="8">
    <source>
        <dbReference type="ARBA" id="ARBA00023054"/>
    </source>
</evidence>
<evidence type="ECO:0000313" key="18">
    <source>
        <dbReference type="EMBL" id="KAK2178965.1"/>
    </source>
</evidence>
<evidence type="ECO:0000313" key="19">
    <source>
        <dbReference type="Proteomes" id="UP001209878"/>
    </source>
</evidence>
<dbReference type="EMBL" id="JAODUO010000521">
    <property type="protein sequence ID" value="KAK2178965.1"/>
    <property type="molecule type" value="Genomic_DNA"/>
</dbReference>
<proteinExistence type="predicted"/>
<dbReference type="Proteomes" id="UP001209878">
    <property type="component" value="Unassembled WGS sequence"/>
</dbReference>
<dbReference type="SMART" id="SM00326">
    <property type="entry name" value="SH3"/>
    <property type="match status" value="1"/>
</dbReference>
<dbReference type="GO" id="GO:0097320">
    <property type="term" value="P:plasma membrane tubulation"/>
    <property type="evidence" value="ECO:0007669"/>
    <property type="project" value="TreeGrafter"/>
</dbReference>
<dbReference type="Pfam" id="PF00611">
    <property type="entry name" value="FCH"/>
    <property type="match status" value="1"/>
</dbReference>
<dbReference type="InterPro" id="IPR036028">
    <property type="entry name" value="SH3-like_dom_sf"/>
</dbReference>
<evidence type="ECO:0000256" key="12">
    <source>
        <dbReference type="PROSITE-ProRule" id="PRU00192"/>
    </source>
</evidence>
<dbReference type="PRINTS" id="PR00452">
    <property type="entry name" value="SH3DOMAIN"/>
</dbReference>
<keyword evidence="19" id="KW-1185">Reference proteome</keyword>
<evidence type="ECO:0000256" key="7">
    <source>
        <dbReference type="ARBA" id="ARBA00022553"/>
    </source>
</evidence>
<dbReference type="GO" id="GO:0007010">
    <property type="term" value="P:cytoskeleton organization"/>
    <property type="evidence" value="ECO:0007669"/>
    <property type="project" value="TreeGrafter"/>
</dbReference>
<dbReference type="GO" id="GO:0005886">
    <property type="term" value="C:plasma membrane"/>
    <property type="evidence" value="ECO:0007669"/>
    <property type="project" value="UniProtKB-SubCell"/>
</dbReference>
<evidence type="ECO:0000256" key="2">
    <source>
        <dbReference type="ARBA" id="ARBA00004236"/>
    </source>
</evidence>
<feature type="region of interest" description="Disordered" evidence="15">
    <location>
        <begin position="411"/>
        <end position="485"/>
    </location>
</feature>
<comment type="caution">
    <text evidence="18">The sequence shown here is derived from an EMBL/GenBank/DDBJ whole genome shotgun (WGS) entry which is preliminary data.</text>
</comment>
<dbReference type="InterPro" id="IPR027267">
    <property type="entry name" value="AH/BAR_dom_sf"/>
</dbReference>
<dbReference type="PROSITE" id="PS51741">
    <property type="entry name" value="F_BAR"/>
    <property type="match status" value="1"/>
</dbReference>
<organism evidence="18 19">
    <name type="scientific">Ridgeia piscesae</name>
    <name type="common">Tubeworm</name>
    <dbReference type="NCBI Taxonomy" id="27915"/>
    <lineage>
        <taxon>Eukaryota</taxon>
        <taxon>Metazoa</taxon>
        <taxon>Spiralia</taxon>
        <taxon>Lophotrochozoa</taxon>
        <taxon>Annelida</taxon>
        <taxon>Polychaeta</taxon>
        <taxon>Sedentaria</taxon>
        <taxon>Canalipalpata</taxon>
        <taxon>Sabellida</taxon>
        <taxon>Siboglinidae</taxon>
        <taxon>Ridgeia</taxon>
    </lineage>
</organism>
<dbReference type="PROSITE" id="PS50002">
    <property type="entry name" value="SH3"/>
    <property type="match status" value="1"/>
</dbReference>
<feature type="region of interest" description="Disordered" evidence="15">
    <location>
        <begin position="328"/>
        <end position="356"/>
    </location>
</feature>
<protein>
    <submittedName>
        <fullName evidence="18">Uncharacterized protein</fullName>
    </submittedName>
</protein>
<evidence type="ECO:0000256" key="5">
    <source>
        <dbReference type="ARBA" id="ARBA00022475"/>
    </source>
</evidence>
<dbReference type="PANTHER" id="PTHR23065:SF11">
    <property type="entry name" value="SYNDAPIN, ISOFORM C"/>
    <property type="match status" value="1"/>
</dbReference>
<keyword evidence="6" id="KW-0963">Cytoplasm</keyword>
<evidence type="ECO:0000259" key="17">
    <source>
        <dbReference type="PROSITE" id="PS51741"/>
    </source>
</evidence>
<dbReference type="GO" id="GO:0005543">
    <property type="term" value="F:phospholipid binding"/>
    <property type="evidence" value="ECO:0007669"/>
    <property type="project" value="TreeGrafter"/>
</dbReference>
<dbReference type="GO" id="GO:0005768">
    <property type="term" value="C:endosome"/>
    <property type="evidence" value="ECO:0007669"/>
    <property type="project" value="TreeGrafter"/>
</dbReference>
<evidence type="ECO:0000256" key="6">
    <source>
        <dbReference type="ARBA" id="ARBA00022490"/>
    </source>
</evidence>
<dbReference type="SUPFAM" id="SSF50044">
    <property type="entry name" value="SH3-domain"/>
    <property type="match status" value="1"/>
</dbReference>
<feature type="domain" description="F-BAR" evidence="17">
    <location>
        <begin position="9"/>
        <end position="279"/>
    </location>
</feature>
<evidence type="ECO:0000256" key="11">
    <source>
        <dbReference type="ARBA" id="ARBA00064966"/>
    </source>
</evidence>
<sequence>MSSNDEAVIATGDSFWDVGCYKRTVTRAEDGAKLCSEFMTLIQERAEIEKHYVKSLKAWSHKWNDSIAKGPEYGTMEATWQASLEEAESLADVHLGIKDKLLTDVQTSIKQWKGENYHKPMVGTYKEAKQLDDDFRKAQKPWAKRYAKVQKMKKEYHNLCKLERSATNQENNARGDSSLSDDQVRKFQEKVEKCSKDVEAAKEKYEAALSDLNAYNPKYMEEMMEVFQRSQDAEEKRLRFFKEVFLSLYRTLDISANEKIPQLYEQFRLKVEQADHEKDLKYWSTNHGVETHMYWPTFEEYSPDMHSISRKDKKGAGSDGITLTSVHRSETNQTDTVAPSTTNIYNTTPEPTDSSNALTKQLSYDASLNPFADDGRHMAMERSPCLSGGPSTENLLQSSYDTRKVCENYDSSLNPFGDDDEDGDIGGGGGDTIVAGRNNARPARPRRKPRLDCKPNSEDPQAQNPFGDDDADHWDNYDNPLIDDGGEGVPIRALYDYDGEEEDELSFKVGDVFVKLQDKDEQGWCKGRKDGRVGLFPDNYTEVISQ</sequence>
<dbReference type="CDD" id="cd07655">
    <property type="entry name" value="F-BAR_PACSIN"/>
    <property type="match status" value="1"/>
</dbReference>
<dbReference type="Gene3D" id="1.20.1270.60">
    <property type="entry name" value="Arfaptin homology (AH) domain/BAR domain"/>
    <property type="match status" value="1"/>
</dbReference>
<dbReference type="PANTHER" id="PTHR23065">
    <property type="entry name" value="PROLINE-SERINE-THREONINE PHOSPHATASE INTERACTING PROTEIN 1"/>
    <property type="match status" value="1"/>
</dbReference>
<dbReference type="InterPro" id="IPR001452">
    <property type="entry name" value="SH3_domain"/>
</dbReference>
<evidence type="ECO:0000256" key="1">
    <source>
        <dbReference type="ARBA" id="ARBA00004184"/>
    </source>
</evidence>
<comment type="function">
    <text evidence="10">Plays a role in endocytosis and regulates internalization of plasma membrane proteins. Overexpression impairs internalization of SLC2A1/GLUT1 and TRPV4 and increases the levels of SLC2A1/GLUT1 and TRPV4 at the cell membrane. Inhibits the TRPV4 calcium channel activity.</text>
</comment>
<gene>
    <name evidence="18" type="ORF">NP493_521g01069</name>
</gene>
<dbReference type="SMART" id="SM00055">
    <property type="entry name" value="FCH"/>
    <property type="match status" value="1"/>
</dbReference>
<feature type="coiled-coil region" evidence="14">
    <location>
        <begin position="184"/>
        <end position="211"/>
    </location>
</feature>
<keyword evidence="4 12" id="KW-0728">SH3 domain</keyword>
<keyword evidence="5" id="KW-1003">Cell membrane</keyword>
<accession>A0AAD9KY02</accession>
<evidence type="ECO:0000256" key="14">
    <source>
        <dbReference type="SAM" id="Coils"/>
    </source>
</evidence>
<dbReference type="InterPro" id="IPR031160">
    <property type="entry name" value="F_BAR_dom"/>
</dbReference>
<dbReference type="AlphaFoldDB" id="A0AAD9KY02"/>
<evidence type="ECO:0000256" key="15">
    <source>
        <dbReference type="SAM" id="MobiDB-lite"/>
    </source>
</evidence>
<keyword evidence="8 13" id="KW-0175">Coiled coil</keyword>
<dbReference type="InterPro" id="IPR001060">
    <property type="entry name" value="FCH_dom"/>
</dbReference>
<evidence type="ECO:0000256" key="13">
    <source>
        <dbReference type="PROSITE-ProRule" id="PRU01077"/>
    </source>
</evidence>
<evidence type="ECO:0000256" key="9">
    <source>
        <dbReference type="ARBA" id="ARBA00023136"/>
    </source>
</evidence>